<reference evidence="11" key="1">
    <citation type="submission" date="2020-12" db="EMBL/GenBank/DDBJ databases">
        <title>Prauserella sp. ASG 168, a novel actinomycete isolated from cave rock.</title>
        <authorList>
            <person name="Suriyachadkun C."/>
        </authorList>
    </citation>
    <scope>NUCLEOTIDE SEQUENCE</scope>
    <source>
        <strain evidence="11">ASG 168</strain>
    </source>
</reference>
<keyword evidence="5 9" id="KW-0862">Zinc</keyword>
<dbReference type="InterPro" id="IPR013154">
    <property type="entry name" value="ADH-like_N"/>
</dbReference>
<evidence type="ECO:0000256" key="5">
    <source>
        <dbReference type="ARBA" id="ARBA00022833"/>
    </source>
</evidence>
<dbReference type="PANTHER" id="PTHR42940:SF8">
    <property type="entry name" value="VACUOLAR PROTEIN SORTING-ASSOCIATED PROTEIN 11"/>
    <property type="match status" value="1"/>
</dbReference>
<evidence type="ECO:0000259" key="10">
    <source>
        <dbReference type="SMART" id="SM00829"/>
    </source>
</evidence>
<accession>A0A934V3A6</accession>
<evidence type="ECO:0000256" key="3">
    <source>
        <dbReference type="ARBA" id="ARBA00013190"/>
    </source>
</evidence>
<dbReference type="CDD" id="cd05284">
    <property type="entry name" value="arabinose_DH_like"/>
    <property type="match status" value="1"/>
</dbReference>
<dbReference type="InterPro" id="IPR011032">
    <property type="entry name" value="GroES-like_sf"/>
</dbReference>
<evidence type="ECO:0000256" key="9">
    <source>
        <dbReference type="RuleBase" id="RU361277"/>
    </source>
</evidence>
<protein>
    <recommendedName>
        <fullName evidence="3">alcohol dehydrogenase</fullName>
        <ecNumber evidence="3">1.1.1.1</ecNumber>
    </recommendedName>
</protein>
<dbReference type="AlphaFoldDB" id="A0A934V3A6"/>
<dbReference type="EMBL" id="JAENJH010000001">
    <property type="protein sequence ID" value="MBK1782785.1"/>
    <property type="molecule type" value="Genomic_DNA"/>
</dbReference>
<name>A0A934V3A6_9PSEU</name>
<dbReference type="RefSeq" id="WP_200313610.1">
    <property type="nucleotide sequence ID" value="NZ_JAENJH010000001.1"/>
</dbReference>
<dbReference type="Pfam" id="PF08240">
    <property type="entry name" value="ADH_N"/>
    <property type="match status" value="1"/>
</dbReference>
<dbReference type="Proteomes" id="UP000635245">
    <property type="component" value="Unassembled WGS sequence"/>
</dbReference>
<evidence type="ECO:0000256" key="7">
    <source>
        <dbReference type="ARBA" id="ARBA00049164"/>
    </source>
</evidence>
<comment type="catalytic activity">
    <reaction evidence="7">
        <text>a secondary alcohol + NAD(+) = a ketone + NADH + H(+)</text>
        <dbReference type="Rhea" id="RHEA:10740"/>
        <dbReference type="ChEBI" id="CHEBI:15378"/>
        <dbReference type="ChEBI" id="CHEBI:17087"/>
        <dbReference type="ChEBI" id="CHEBI:35681"/>
        <dbReference type="ChEBI" id="CHEBI:57540"/>
        <dbReference type="ChEBI" id="CHEBI:57945"/>
        <dbReference type="EC" id="1.1.1.1"/>
    </reaction>
</comment>
<dbReference type="SUPFAM" id="SSF51735">
    <property type="entry name" value="NAD(P)-binding Rossmann-fold domains"/>
    <property type="match status" value="1"/>
</dbReference>
<dbReference type="Gene3D" id="3.90.180.10">
    <property type="entry name" value="Medium-chain alcohol dehydrogenases, catalytic domain"/>
    <property type="match status" value="1"/>
</dbReference>
<dbReference type="SMART" id="SM00829">
    <property type="entry name" value="PKS_ER"/>
    <property type="match status" value="1"/>
</dbReference>
<organism evidence="11 12">
    <name type="scientific">Prauserella cavernicola</name>
    <dbReference type="NCBI Taxonomy" id="2800127"/>
    <lineage>
        <taxon>Bacteria</taxon>
        <taxon>Bacillati</taxon>
        <taxon>Actinomycetota</taxon>
        <taxon>Actinomycetes</taxon>
        <taxon>Pseudonocardiales</taxon>
        <taxon>Pseudonocardiaceae</taxon>
        <taxon>Prauserella</taxon>
    </lineage>
</organism>
<gene>
    <name evidence="11" type="ORF">JHE00_00505</name>
</gene>
<dbReference type="InterPro" id="IPR036291">
    <property type="entry name" value="NAD(P)-bd_dom_sf"/>
</dbReference>
<feature type="domain" description="Enoyl reductase (ER)" evidence="10">
    <location>
        <begin position="10"/>
        <end position="346"/>
    </location>
</feature>
<sequence>MRALRLPDWKSEPVFADVEEPVPGPGQVVVRIGGAGVCHSDLHLMHDFEAGQTPWGPPFTLGHENAGWVHALGQGVTGLETGQPVAVYGPWGCGSCRNCRLGIETYCENPAAAPAPGGGGGLGLDGGMADLMLVPHARHLVPLPDGLDPVVAAPLTDAGLTPYHAVRRSWPKLVPGSTAVVIGIGGLGHLALQIIKATTAARVIAVDAREDALAHARELGADLALPSGPETASRIKDATRGVGADVVIDCVGNDATLALGAASGRQLGDLTIVGIGGGSLGVSFFAVPYELSVQTTYWGSRPELIEVLDLAARGLLHTTVTRFAFDDAPEAYRMLARGELTGRAVVTPGNRA</sequence>
<keyword evidence="4 9" id="KW-0479">Metal-binding</keyword>
<dbReference type="InterPro" id="IPR020843">
    <property type="entry name" value="ER"/>
</dbReference>
<evidence type="ECO:0000313" key="11">
    <source>
        <dbReference type="EMBL" id="MBK1782785.1"/>
    </source>
</evidence>
<dbReference type="Gene3D" id="3.40.50.720">
    <property type="entry name" value="NAD(P)-binding Rossmann-like Domain"/>
    <property type="match status" value="1"/>
</dbReference>
<proteinExistence type="inferred from homology"/>
<dbReference type="EC" id="1.1.1.1" evidence="3"/>
<keyword evidence="12" id="KW-1185">Reference proteome</keyword>
<evidence type="ECO:0000256" key="8">
    <source>
        <dbReference type="ARBA" id="ARBA00049243"/>
    </source>
</evidence>
<comment type="similarity">
    <text evidence="2 9">Belongs to the zinc-containing alcohol dehydrogenase family.</text>
</comment>
<dbReference type="InterPro" id="IPR002328">
    <property type="entry name" value="ADH_Zn_CS"/>
</dbReference>
<dbReference type="GO" id="GO:0008270">
    <property type="term" value="F:zinc ion binding"/>
    <property type="evidence" value="ECO:0007669"/>
    <property type="project" value="InterPro"/>
</dbReference>
<comment type="cofactor">
    <cofactor evidence="1 9">
        <name>Zn(2+)</name>
        <dbReference type="ChEBI" id="CHEBI:29105"/>
    </cofactor>
</comment>
<evidence type="ECO:0000256" key="2">
    <source>
        <dbReference type="ARBA" id="ARBA00008072"/>
    </source>
</evidence>
<evidence type="ECO:0000256" key="6">
    <source>
        <dbReference type="ARBA" id="ARBA00023002"/>
    </source>
</evidence>
<evidence type="ECO:0000256" key="1">
    <source>
        <dbReference type="ARBA" id="ARBA00001947"/>
    </source>
</evidence>
<keyword evidence="6" id="KW-0560">Oxidoreductase</keyword>
<dbReference type="InterPro" id="IPR013149">
    <property type="entry name" value="ADH-like_C"/>
</dbReference>
<dbReference type="PROSITE" id="PS00059">
    <property type="entry name" value="ADH_ZINC"/>
    <property type="match status" value="1"/>
</dbReference>
<dbReference type="PANTHER" id="PTHR42940">
    <property type="entry name" value="ALCOHOL DEHYDROGENASE 1-RELATED"/>
    <property type="match status" value="1"/>
</dbReference>
<dbReference type="GO" id="GO:0004022">
    <property type="term" value="F:alcohol dehydrogenase (NAD+) activity"/>
    <property type="evidence" value="ECO:0007669"/>
    <property type="project" value="UniProtKB-EC"/>
</dbReference>
<evidence type="ECO:0000256" key="4">
    <source>
        <dbReference type="ARBA" id="ARBA00022723"/>
    </source>
</evidence>
<dbReference type="Pfam" id="PF00107">
    <property type="entry name" value="ADH_zinc_N"/>
    <property type="match status" value="1"/>
</dbReference>
<comment type="caution">
    <text evidence="11">The sequence shown here is derived from an EMBL/GenBank/DDBJ whole genome shotgun (WGS) entry which is preliminary data.</text>
</comment>
<dbReference type="SUPFAM" id="SSF50129">
    <property type="entry name" value="GroES-like"/>
    <property type="match status" value="1"/>
</dbReference>
<evidence type="ECO:0000313" key="12">
    <source>
        <dbReference type="Proteomes" id="UP000635245"/>
    </source>
</evidence>
<comment type="catalytic activity">
    <reaction evidence="8">
        <text>a primary alcohol + NAD(+) = an aldehyde + NADH + H(+)</text>
        <dbReference type="Rhea" id="RHEA:10736"/>
        <dbReference type="ChEBI" id="CHEBI:15378"/>
        <dbReference type="ChEBI" id="CHEBI:15734"/>
        <dbReference type="ChEBI" id="CHEBI:17478"/>
        <dbReference type="ChEBI" id="CHEBI:57540"/>
        <dbReference type="ChEBI" id="CHEBI:57945"/>
        <dbReference type="EC" id="1.1.1.1"/>
    </reaction>
</comment>